<dbReference type="InterPro" id="IPR013602">
    <property type="entry name" value="Dynein_heavy_linker"/>
</dbReference>
<keyword evidence="3" id="KW-1185">Reference proteome</keyword>
<sequence length="87" mass="10301">MLVILKECHTSLEVCQKVLNSYLDGKRTNFPRFYFLSNDELLEILSATKNLQRVQPHLKKCCEGLQKLKIDGENFRILWIQMQQEKC</sequence>
<dbReference type="AlphaFoldDB" id="A0A8S1RSB2"/>
<evidence type="ECO:0000313" key="3">
    <source>
        <dbReference type="Proteomes" id="UP000692954"/>
    </source>
</evidence>
<protein>
    <recommendedName>
        <fullName evidence="1">Dynein heavy chain linker domain-containing protein</fullName>
    </recommendedName>
</protein>
<dbReference type="GO" id="GO:0051959">
    <property type="term" value="F:dynein light intermediate chain binding"/>
    <property type="evidence" value="ECO:0007669"/>
    <property type="project" value="InterPro"/>
</dbReference>
<dbReference type="InterPro" id="IPR026983">
    <property type="entry name" value="DHC"/>
</dbReference>
<evidence type="ECO:0000313" key="2">
    <source>
        <dbReference type="EMBL" id="CAD8130746.1"/>
    </source>
</evidence>
<feature type="domain" description="Dynein heavy chain linker" evidence="1">
    <location>
        <begin position="2"/>
        <end position="74"/>
    </location>
</feature>
<dbReference type="OrthoDB" id="424310at2759"/>
<dbReference type="Proteomes" id="UP000692954">
    <property type="component" value="Unassembled WGS sequence"/>
</dbReference>
<dbReference type="GO" id="GO:0007018">
    <property type="term" value="P:microtubule-based movement"/>
    <property type="evidence" value="ECO:0007669"/>
    <property type="project" value="InterPro"/>
</dbReference>
<name>A0A8S1RSB2_9CILI</name>
<dbReference type="Pfam" id="PF08393">
    <property type="entry name" value="DHC_N2"/>
    <property type="match status" value="1"/>
</dbReference>
<organism evidence="2 3">
    <name type="scientific">Paramecium sonneborni</name>
    <dbReference type="NCBI Taxonomy" id="65129"/>
    <lineage>
        <taxon>Eukaryota</taxon>
        <taxon>Sar</taxon>
        <taxon>Alveolata</taxon>
        <taxon>Ciliophora</taxon>
        <taxon>Intramacronucleata</taxon>
        <taxon>Oligohymenophorea</taxon>
        <taxon>Peniculida</taxon>
        <taxon>Parameciidae</taxon>
        <taxon>Paramecium</taxon>
    </lineage>
</organism>
<proteinExistence type="predicted"/>
<gene>
    <name evidence="2" type="ORF">PSON_ATCC_30995.1.T3230007</name>
</gene>
<dbReference type="GO" id="GO:0045505">
    <property type="term" value="F:dynein intermediate chain binding"/>
    <property type="evidence" value="ECO:0007669"/>
    <property type="project" value="InterPro"/>
</dbReference>
<dbReference type="EMBL" id="CAJJDN010000323">
    <property type="protein sequence ID" value="CAD8130746.1"/>
    <property type="molecule type" value="Genomic_DNA"/>
</dbReference>
<comment type="caution">
    <text evidence="2">The sequence shown here is derived from an EMBL/GenBank/DDBJ whole genome shotgun (WGS) entry which is preliminary data.</text>
</comment>
<reference evidence="2" key="1">
    <citation type="submission" date="2021-01" db="EMBL/GenBank/DDBJ databases">
        <authorList>
            <consortium name="Genoscope - CEA"/>
            <person name="William W."/>
        </authorList>
    </citation>
    <scope>NUCLEOTIDE SEQUENCE</scope>
</reference>
<accession>A0A8S1RSB2</accession>
<evidence type="ECO:0000259" key="1">
    <source>
        <dbReference type="Pfam" id="PF08393"/>
    </source>
</evidence>
<dbReference type="PANTHER" id="PTHR45703">
    <property type="entry name" value="DYNEIN HEAVY CHAIN"/>
    <property type="match status" value="1"/>
</dbReference>
<dbReference type="GO" id="GO:0030286">
    <property type="term" value="C:dynein complex"/>
    <property type="evidence" value="ECO:0007669"/>
    <property type="project" value="InterPro"/>
</dbReference>